<dbReference type="Gene3D" id="3.30.700.10">
    <property type="entry name" value="Glycoprotein, Type 4 Pilin"/>
    <property type="match status" value="1"/>
</dbReference>
<dbReference type="AlphaFoldDB" id="A0A518JM30"/>
<protein>
    <submittedName>
        <fullName evidence="2">Type II secretion system protein G</fullName>
    </submittedName>
</protein>
<gene>
    <name evidence="2" type="primary">xcpT_2</name>
    <name evidence="2" type="ORF">Poly24_02920</name>
</gene>
<dbReference type="PANTHER" id="PTHR30093:SF2">
    <property type="entry name" value="TYPE II SECRETION SYSTEM PROTEIN H"/>
    <property type="match status" value="1"/>
</dbReference>
<dbReference type="Pfam" id="PF07963">
    <property type="entry name" value="N_methyl"/>
    <property type="match status" value="1"/>
</dbReference>
<dbReference type="OrthoDB" id="255848at2"/>
<dbReference type="KEGG" id="rcf:Poly24_02920"/>
<dbReference type="InterPro" id="IPR012902">
    <property type="entry name" value="N_methyl_site"/>
</dbReference>
<proteinExistence type="predicted"/>
<dbReference type="InterPro" id="IPR027558">
    <property type="entry name" value="Pre_pil_HX9DG_C"/>
</dbReference>
<organism evidence="2 3">
    <name type="scientific">Rosistilla carotiformis</name>
    <dbReference type="NCBI Taxonomy" id="2528017"/>
    <lineage>
        <taxon>Bacteria</taxon>
        <taxon>Pseudomonadati</taxon>
        <taxon>Planctomycetota</taxon>
        <taxon>Planctomycetia</taxon>
        <taxon>Pirellulales</taxon>
        <taxon>Pirellulaceae</taxon>
        <taxon>Rosistilla</taxon>
    </lineage>
</organism>
<dbReference type="InterPro" id="IPR045584">
    <property type="entry name" value="Pilin-like"/>
</dbReference>
<dbReference type="NCBIfam" id="TIGR02532">
    <property type="entry name" value="IV_pilin_GFxxxE"/>
    <property type="match status" value="1"/>
</dbReference>
<dbReference type="RefSeq" id="WP_145089425.1">
    <property type="nucleotide sequence ID" value="NZ_CP036348.1"/>
</dbReference>
<name>A0A518JM30_9BACT</name>
<accession>A0A518JM30</accession>
<dbReference type="PANTHER" id="PTHR30093">
    <property type="entry name" value="GENERAL SECRETION PATHWAY PROTEIN G"/>
    <property type="match status" value="1"/>
</dbReference>
<dbReference type="PROSITE" id="PS00409">
    <property type="entry name" value="PROKAR_NTER_METHYL"/>
    <property type="match status" value="1"/>
</dbReference>
<reference evidence="2 3" key="1">
    <citation type="submission" date="2019-02" db="EMBL/GenBank/DDBJ databases">
        <title>Deep-cultivation of Planctomycetes and their phenomic and genomic characterization uncovers novel biology.</title>
        <authorList>
            <person name="Wiegand S."/>
            <person name="Jogler M."/>
            <person name="Boedeker C."/>
            <person name="Pinto D."/>
            <person name="Vollmers J."/>
            <person name="Rivas-Marin E."/>
            <person name="Kohn T."/>
            <person name="Peeters S.H."/>
            <person name="Heuer A."/>
            <person name="Rast P."/>
            <person name="Oberbeckmann S."/>
            <person name="Bunk B."/>
            <person name="Jeske O."/>
            <person name="Meyerdierks A."/>
            <person name="Storesund J.E."/>
            <person name="Kallscheuer N."/>
            <person name="Luecker S."/>
            <person name="Lage O.M."/>
            <person name="Pohl T."/>
            <person name="Merkel B.J."/>
            <person name="Hornburger P."/>
            <person name="Mueller R.-W."/>
            <person name="Bruemmer F."/>
            <person name="Labrenz M."/>
            <person name="Spormann A.M."/>
            <person name="Op den Camp H."/>
            <person name="Overmann J."/>
            <person name="Amann R."/>
            <person name="Jetten M.S.M."/>
            <person name="Mascher T."/>
            <person name="Medema M.H."/>
            <person name="Devos D.P."/>
            <person name="Kaster A.-K."/>
            <person name="Ovreas L."/>
            <person name="Rohde M."/>
            <person name="Galperin M.Y."/>
            <person name="Jogler C."/>
        </authorList>
    </citation>
    <scope>NUCLEOTIDE SEQUENCE [LARGE SCALE GENOMIC DNA]</scope>
    <source>
        <strain evidence="2 3">Poly24</strain>
    </source>
</reference>
<evidence type="ECO:0000259" key="1">
    <source>
        <dbReference type="Pfam" id="PF07596"/>
    </source>
</evidence>
<dbReference type="SUPFAM" id="SSF54523">
    <property type="entry name" value="Pili subunits"/>
    <property type="match status" value="1"/>
</dbReference>
<evidence type="ECO:0000313" key="2">
    <source>
        <dbReference type="EMBL" id="QDV66605.1"/>
    </source>
</evidence>
<dbReference type="EMBL" id="CP036348">
    <property type="protein sequence ID" value="QDV66605.1"/>
    <property type="molecule type" value="Genomic_DNA"/>
</dbReference>
<dbReference type="Pfam" id="PF07596">
    <property type="entry name" value="SBP_bac_10"/>
    <property type="match status" value="1"/>
</dbReference>
<keyword evidence="3" id="KW-1185">Reference proteome</keyword>
<sequence>MKRQGFTLVELLVVIAIIGILVGLLLPAVQAAREAARRMQCSNNLKQLGLALHNYHDTHLAFPAVAMPYTEGLSLHVSLMPYIEQQNLFDQFILNEAFSSTNNRPLTQTINAAFICPSATEKVADDTSADYTTHYYGVLGPTGINPNSGTAYKERTNGGHGGSSEQGLFFQRRYRAFSDILDGTSNTLAFGEISWTDRNGLSTRYRAYTRGGTIDSHWGSAKNVAHPINSDYTANFNDMSFGSNHPGGIQVGVCDGSVRFIGETVDFNTYLSVASMDGGEVAKLD</sequence>
<dbReference type="InterPro" id="IPR011453">
    <property type="entry name" value="DUF1559"/>
</dbReference>
<dbReference type="Proteomes" id="UP000315082">
    <property type="component" value="Chromosome"/>
</dbReference>
<dbReference type="NCBIfam" id="TIGR04294">
    <property type="entry name" value="pre_pil_HX9DG"/>
    <property type="match status" value="1"/>
</dbReference>
<feature type="domain" description="DUF1559" evidence="1">
    <location>
        <begin position="30"/>
        <end position="267"/>
    </location>
</feature>
<evidence type="ECO:0000313" key="3">
    <source>
        <dbReference type="Proteomes" id="UP000315082"/>
    </source>
</evidence>